<feature type="transmembrane region" description="Helical" evidence="2">
    <location>
        <begin position="6"/>
        <end position="22"/>
    </location>
</feature>
<dbReference type="OrthoDB" id="292498at2"/>
<feature type="transmembrane region" description="Helical" evidence="2">
    <location>
        <begin position="302"/>
        <end position="320"/>
    </location>
</feature>
<gene>
    <name evidence="3" type="ORF">RSSM_01293</name>
</gene>
<feature type="transmembrane region" description="Helical" evidence="2">
    <location>
        <begin position="114"/>
        <end position="135"/>
    </location>
</feature>
<evidence type="ECO:0000256" key="1">
    <source>
        <dbReference type="SAM" id="MobiDB-lite"/>
    </source>
</evidence>
<dbReference type="Proteomes" id="UP000011885">
    <property type="component" value="Unassembled WGS sequence"/>
</dbReference>
<feature type="transmembrane region" description="Helical" evidence="2">
    <location>
        <begin position="147"/>
        <end position="166"/>
    </location>
</feature>
<organism evidence="3 4">
    <name type="scientific">Rhodopirellula sallentina SM41</name>
    <dbReference type="NCBI Taxonomy" id="1263870"/>
    <lineage>
        <taxon>Bacteria</taxon>
        <taxon>Pseudomonadati</taxon>
        <taxon>Planctomycetota</taxon>
        <taxon>Planctomycetia</taxon>
        <taxon>Pirellulales</taxon>
        <taxon>Pirellulaceae</taxon>
        <taxon>Rhodopirellula</taxon>
    </lineage>
</organism>
<sequence>MTGKFFLFAVAAIAFVIIDNTLKTDGGRGTEKVAGGREASELVLPIRAVAALPQEGDENATMPNTGIETEPGGQPEIDEKDIPEALQGDFKTSDIAAATAWAEQLHIADWLGPLAPLALSPFFGVACLSGLALWGPEWITDNALLNNSGPLCSVPLFAVFAILALLTSLPRLSKVSKPFAQAMDRVEAYAVVIILLAIKLSASYSTGDVDNSIDSAINGGLQTAGLSNPFVFQAGILSFTAETLLMIAMAINLLVINSVKFFFEFLVWLTPFPTVDAIFEICNKAICAVLMSIYAFSPTLATMINLFVLLIALIIFRWTARRVKFYRTMLLDPVLARLWKSYAVPGRQGLVVFPHDSIGPFPAKSCLRLVRDGGSWSLVPTSSWSPLSWMPVPGGGGRQGVVLCEKTQPRLVPGWLTHTVEVRLPDEASTADQRWTLTTSRRHDEHFNVLVETLSIEMVDETPEQKSDSKVEFA</sequence>
<feature type="transmembrane region" description="Helical" evidence="2">
    <location>
        <begin position="230"/>
        <end position="256"/>
    </location>
</feature>
<proteinExistence type="predicted"/>
<keyword evidence="2" id="KW-1133">Transmembrane helix</keyword>
<dbReference type="RefSeq" id="WP_008675586.1">
    <property type="nucleotide sequence ID" value="NZ_ANOH01000099.1"/>
</dbReference>
<dbReference type="PATRIC" id="fig|1263870.3.peg.1393"/>
<dbReference type="EMBL" id="ANOH01000099">
    <property type="protein sequence ID" value="EMI57257.1"/>
    <property type="molecule type" value="Genomic_DNA"/>
</dbReference>
<evidence type="ECO:0000256" key="2">
    <source>
        <dbReference type="SAM" id="Phobius"/>
    </source>
</evidence>
<evidence type="ECO:0000313" key="3">
    <source>
        <dbReference type="EMBL" id="EMI57257.1"/>
    </source>
</evidence>
<keyword evidence="2" id="KW-0472">Membrane</keyword>
<keyword evidence="4" id="KW-1185">Reference proteome</keyword>
<protein>
    <submittedName>
        <fullName evidence="3">Putative membrane protein</fullName>
    </submittedName>
</protein>
<feature type="transmembrane region" description="Helical" evidence="2">
    <location>
        <begin position="186"/>
        <end position="204"/>
    </location>
</feature>
<reference evidence="3 4" key="1">
    <citation type="journal article" date="2013" name="Mar. Genomics">
        <title>Expression of sulfatases in Rhodopirellula baltica and the diversity of sulfatases in the genus Rhodopirellula.</title>
        <authorList>
            <person name="Wegner C.E."/>
            <person name="Richter-Heitmann T."/>
            <person name="Klindworth A."/>
            <person name="Klockow C."/>
            <person name="Richter M."/>
            <person name="Achstetter T."/>
            <person name="Glockner F.O."/>
            <person name="Harder J."/>
        </authorList>
    </citation>
    <scope>NUCLEOTIDE SEQUENCE [LARGE SCALE GENOMIC DNA]</scope>
    <source>
        <strain evidence="3 4">SM41</strain>
    </source>
</reference>
<keyword evidence="2" id="KW-0812">Transmembrane</keyword>
<dbReference type="AlphaFoldDB" id="M5U705"/>
<comment type="caution">
    <text evidence="3">The sequence shown here is derived from an EMBL/GenBank/DDBJ whole genome shotgun (WGS) entry which is preliminary data.</text>
</comment>
<feature type="region of interest" description="Disordered" evidence="1">
    <location>
        <begin position="57"/>
        <end position="79"/>
    </location>
</feature>
<accession>M5U705</accession>
<evidence type="ECO:0000313" key="4">
    <source>
        <dbReference type="Proteomes" id="UP000011885"/>
    </source>
</evidence>
<name>M5U705_9BACT</name>